<dbReference type="SUPFAM" id="SSF52540">
    <property type="entry name" value="P-loop containing nucleoside triphosphate hydrolases"/>
    <property type="match status" value="1"/>
</dbReference>
<dbReference type="Gene3D" id="1.25.40.10">
    <property type="entry name" value="Tetratricopeptide repeat domain"/>
    <property type="match status" value="1"/>
</dbReference>
<evidence type="ECO:0000313" key="7">
    <source>
        <dbReference type="Proteomes" id="UP000262172"/>
    </source>
</evidence>
<keyword evidence="2" id="KW-0238">DNA-binding</keyword>
<dbReference type="Pfam" id="PF00196">
    <property type="entry name" value="GerE"/>
    <property type="match status" value="1"/>
</dbReference>
<dbReference type="InterPro" id="IPR011990">
    <property type="entry name" value="TPR-like_helical_dom_sf"/>
</dbReference>
<name>A0A371NTH0_9MICO</name>
<dbReference type="InterPro" id="IPR059106">
    <property type="entry name" value="WHD_MalT"/>
</dbReference>
<dbReference type="EMBL" id="QUAB01000041">
    <property type="protein sequence ID" value="REJ05546.1"/>
    <property type="molecule type" value="Genomic_DNA"/>
</dbReference>
<dbReference type="Proteomes" id="UP000262172">
    <property type="component" value="Unassembled WGS sequence"/>
</dbReference>
<sequence>MVPPAASLRTYRFRPPSPQSGHLARPRLTALLDAKAASHPTTMVIAPSGYGKTSAVAEWAATHDGDVAWLTLGPFDADSSALGASAVLALQALARSTGRADLAQLLSFDAAELAPAASFDMLTEALADVEQPIHLVIDDAHRAEDELGDGLLGALLEGACDALRVVIVGTGHVEIALSRLVLQSPSAVIRASDLAFDAREVEGLRAEERHPFTVEAILEQTGGWPIAVRAVQLAKARPDHVAHSQDSVLRRYIDVHVLGTLPDDIERFVRSAALCPTLTPELAVSVTGAADAGTLLERCVQMGLFLDRFETATGPLYRWHDALSHQCERILEQRDPGRRREILRAAGAHLSAEDPLASARYWIRAGDTDAAVRTVLAGWTRLVVGSEAGSLDRWCASLPLPYADDPRILMIRACAQDVIGHHDVAMMLAARADARADEQAVTPGFDEVKARARLFLIDDRAELAEAIGTVCAQLEAPEGVELGDRAALQYLLGWSELRRRAAPGLMVQLFATAATDAEAAGDPTLARRSLGHLAHALSWAGRLRDADDVLTQRLELIDEGSWASYAGGSAATAAAFAAYWRDDQPQAIAAAQRAIRSGGSAISFPGAARMLYAFAAAASRDVPACQRAAREVRGIPTETMQGVEWQAFRHASFAALNEAAGRRDLALKAVALYENATDLPLITVVLAGVASRSGNAREALQMLRRVEPFESISYVRVSRLLAEAVVVWREDRRAQARGLVEQALEIATPEALRRPFAAGGLDMRQMLAEQLSWGTEYETFLTGCLTPREADGPLQSLSDREREVFSNLRSSRTMQEIADAMGVSINTVKTHQRAIYRKLGVASRREAVRLFA</sequence>
<evidence type="ECO:0000259" key="5">
    <source>
        <dbReference type="PROSITE" id="PS50043"/>
    </source>
</evidence>
<gene>
    <name evidence="6" type="ORF">DY023_09925</name>
</gene>
<dbReference type="SUPFAM" id="SSF46894">
    <property type="entry name" value="C-terminal effector domain of the bipartite response regulators"/>
    <property type="match status" value="1"/>
</dbReference>
<evidence type="ECO:0000313" key="6">
    <source>
        <dbReference type="EMBL" id="REJ05546.1"/>
    </source>
</evidence>
<dbReference type="PRINTS" id="PR00038">
    <property type="entry name" value="HTHLUXR"/>
</dbReference>
<dbReference type="GO" id="GO:0003677">
    <property type="term" value="F:DNA binding"/>
    <property type="evidence" value="ECO:0007669"/>
    <property type="project" value="UniProtKB-KW"/>
</dbReference>
<dbReference type="OrthoDB" id="134985at2"/>
<keyword evidence="1" id="KW-0805">Transcription regulation</keyword>
<dbReference type="GO" id="GO:0006355">
    <property type="term" value="P:regulation of DNA-templated transcription"/>
    <property type="evidence" value="ECO:0007669"/>
    <property type="project" value="InterPro"/>
</dbReference>
<dbReference type="Pfam" id="PF25873">
    <property type="entry name" value="WHD_MalT"/>
    <property type="match status" value="1"/>
</dbReference>
<evidence type="ECO:0000256" key="4">
    <source>
        <dbReference type="SAM" id="MobiDB-lite"/>
    </source>
</evidence>
<comment type="caution">
    <text evidence="6">The sequence shown here is derived from an EMBL/GenBank/DDBJ whole genome shotgun (WGS) entry which is preliminary data.</text>
</comment>
<accession>A0A371NTH0</accession>
<feature type="region of interest" description="Disordered" evidence="4">
    <location>
        <begin position="1"/>
        <end position="22"/>
    </location>
</feature>
<reference evidence="6 7" key="1">
    <citation type="submission" date="2018-08" db="EMBL/GenBank/DDBJ databases">
        <title>Isolation, diversity and antifungal activity of Actinobacteria from cow dung.</title>
        <authorList>
            <person name="Ling L."/>
        </authorList>
    </citation>
    <scope>NUCLEOTIDE SEQUENCE [LARGE SCALE GENOMIC DNA]</scope>
    <source>
        <strain evidence="6 7">NEAU-LLE</strain>
    </source>
</reference>
<dbReference type="PANTHER" id="PTHR44688">
    <property type="entry name" value="DNA-BINDING TRANSCRIPTIONAL ACTIVATOR DEVR_DOSR"/>
    <property type="match status" value="1"/>
</dbReference>
<dbReference type="InterPro" id="IPR000792">
    <property type="entry name" value="Tscrpt_reg_LuxR_C"/>
</dbReference>
<dbReference type="SMART" id="SM00421">
    <property type="entry name" value="HTH_LUXR"/>
    <property type="match status" value="1"/>
</dbReference>
<dbReference type="CDD" id="cd06170">
    <property type="entry name" value="LuxR_C_like"/>
    <property type="match status" value="1"/>
</dbReference>
<dbReference type="AlphaFoldDB" id="A0A371NTH0"/>
<evidence type="ECO:0000256" key="2">
    <source>
        <dbReference type="ARBA" id="ARBA00023125"/>
    </source>
</evidence>
<dbReference type="InterPro" id="IPR016032">
    <property type="entry name" value="Sig_transdc_resp-reg_C-effctor"/>
</dbReference>
<evidence type="ECO:0000256" key="3">
    <source>
        <dbReference type="ARBA" id="ARBA00023163"/>
    </source>
</evidence>
<dbReference type="PROSITE" id="PS50043">
    <property type="entry name" value="HTH_LUXR_2"/>
    <property type="match status" value="1"/>
</dbReference>
<protein>
    <submittedName>
        <fullName evidence="6">LuxR family transcriptional regulator</fullName>
    </submittedName>
</protein>
<evidence type="ECO:0000256" key="1">
    <source>
        <dbReference type="ARBA" id="ARBA00023015"/>
    </source>
</evidence>
<dbReference type="InterPro" id="IPR036388">
    <property type="entry name" value="WH-like_DNA-bd_sf"/>
</dbReference>
<dbReference type="RefSeq" id="WP_116242169.1">
    <property type="nucleotide sequence ID" value="NZ_QUAB01000041.1"/>
</dbReference>
<organism evidence="6 7">
    <name type="scientific">Microbacterium bovistercoris</name>
    <dbReference type="NCBI Taxonomy" id="2293570"/>
    <lineage>
        <taxon>Bacteria</taxon>
        <taxon>Bacillati</taxon>
        <taxon>Actinomycetota</taxon>
        <taxon>Actinomycetes</taxon>
        <taxon>Micrococcales</taxon>
        <taxon>Microbacteriaceae</taxon>
        <taxon>Microbacterium</taxon>
    </lineage>
</organism>
<keyword evidence="3" id="KW-0804">Transcription</keyword>
<keyword evidence="7" id="KW-1185">Reference proteome</keyword>
<dbReference type="PANTHER" id="PTHR44688:SF16">
    <property type="entry name" value="DNA-BINDING TRANSCRIPTIONAL ACTIVATOR DEVR_DOSR"/>
    <property type="match status" value="1"/>
</dbReference>
<proteinExistence type="predicted"/>
<dbReference type="Gene3D" id="1.10.10.10">
    <property type="entry name" value="Winged helix-like DNA-binding domain superfamily/Winged helix DNA-binding domain"/>
    <property type="match status" value="1"/>
</dbReference>
<dbReference type="InterPro" id="IPR027417">
    <property type="entry name" value="P-loop_NTPase"/>
</dbReference>
<feature type="domain" description="HTH luxR-type" evidence="5">
    <location>
        <begin position="790"/>
        <end position="852"/>
    </location>
</feature>